<organism evidence="2 3">
    <name type="scientific">Allacma fusca</name>
    <dbReference type="NCBI Taxonomy" id="39272"/>
    <lineage>
        <taxon>Eukaryota</taxon>
        <taxon>Metazoa</taxon>
        <taxon>Ecdysozoa</taxon>
        <taxon>Arthropoda</taxon>
        <taxon>Hexapoda</taxon>
        <taxon>Collembola</taxon>
        <taxon>Symphypleona</taxon>
        <taxon>Sminthuridae</taxon>
        <taxon>Allacma</taxon>
    </lineage>
</organism>
<feature type="domain" description="Glycoside hydrolase family 38 N-terminal" evidence="1">
    <location>
        <begin position="28"/>
        <end position="128"/>
    </location>
</feature>
<accession>A0A8J2L078</accession>
<dbReference type="GO" id="GO:0000139">
    <property type="term" value="C:Golgi membrane"/>
    <property type="evidence" value="ECO:0007669"/>
    <property type="project" value="TreeGrafter"/>
</dbReference>
<sequence length="131" mass="14930">MPYGAYDSGSTCGDRSACTFFLENGLIPTDQINSSATRILKALRKKAQIFNTNNLLYPIGGDFHWKTKVEWSIGVMNLKNVMEYINAHKELHTEIQFSTLDEYFTALRSEIKKGIFKPKSVIGDFFTYSDE</sequence>
<evidence type="ECO:0000313" key="3">
    <source>
        <dbReference type="Proteomes" id="UP000708208"/>
    </source>
</evidence>
<dbReference type="PANTHER" id="PTHR11607">
    <property type="entry name" value="ALPHA-MANNOSIDASE"/>
    <property type="match status" value="1"/>
</dbReference>
<dbReference type="Proteomes" id="UP000708208">
    <property type="component" value="Unassembled WGS sequence"/>
</dbReference>
<name>A0A8J2L078_9HEXA</name>
<dbReference type="InterPro" id="IPR000602">
    <property type="entry name" value="Glyco_hydro_38_N"/>
</dbReference>
<dbReference type="GO" id="GO:0006491">
    <property type="term" value="P:N-glycan processing"/>
    <property type="evidence" value="ECO:0007669"/>
    <property type="project" value="TreeGrafter"/>
</dbReference>
<reference evidence="2" key="1">
    <citation type="submission" date="2021-06" db="EMBL/GenBank/DDBJ databases">
        <authorList>
            <person name="Hodson N. C."/>
            <person name="Mongue J. A."/>
            <person name="Jaron S. K."/>
        </authorList>
    </citation>
    <scope>NUCLEOTIDE SEQUENCE</scope>
</reference>
<keyword evidence="3" id="KW-1185">Reference proteome</keyword>
<feature type="non-terminal residue" evidence="2">
    <location>
        <position position="1"/>
    </location>
</feature>
<gene>
    <name evidence="2" type="ORF">AFUS01_LOCUS34947</name>
</gene>
<dbReference type="Pfam" id="PF01074">
    <property type="entry name" value="Glyco_hydro_38N"/>
    <property type="match status" value="1"/>
</dbReference>
<evidence type="ECO:0000259" key="1">
    <source>
        <dbReference type="Pfam" id="PF01074"/>
    </source>
</evidence>
<proteinExistence type="predicted"/>
<dbReference type="GO" id="GO:0004559">
    <property type="term" value="F:alpha-mannosidase activity"/>
    <property type="evidence" value="ECO:0007669"/>
    <property type="project" value="InterPro"/>
</dbReference>
<dbReference type="GO" id="GO:0006013">
    <property type="term" value="P:mannose metabolic process"/>
    <property type="evidence" value="ECO:0007669"/>
    <property type="project" value="InterPro"/>
</dbReference>
<evidence type="ECO:0000313" key="2">
    <source>
        <dbReference type="EMBL" id="CAG7824806.1"/>
    </source>
</evidence>
<dbReference type="InterPro" id="IPR050843">
    <property type="entry name" value="Glycosyl_Hydrlase_38"/>
</dbReference>
<dbReference type="PANTHER" id="PTHR11607:SF3">
    <property type="entry name" value="LYSOSOMAL ALPHA-MANNOSIDASE"/>
    <property type="match status" value="1"/>
</dbReference>
<comment type="caution">
    <text evidence="2">The sequence shown here is derived from an EMBL/GenBank/DDBJ whole genome shotgun (WGS) entry which is preliminary data.</text>
</comment>
<dbReference type="AlphaFoldDB" id="A0A8J2L078"/>
<dbReference type="OrthoDB" id="10261055at2759"/>
<dbReference type="EMBL" id="CAJVCH010534085">
    <property type="protein sequence ID" value="CAG7824806.1"/>
    <property type="molecule type" value="Genomic_DNA"/>
</dbReference>
<protein>
    <recommendedName>
        <fullName evidence="1">Glycoside hydrolase family 38 N-terminal domain-containing protein</fullName>
    </recommendedName>
</protein>